<comment type="caution">
    <text evidence="3">The sequence shown here is derived from an EMBL/GenBank/DDBJ whole genome shotgun (WGS) entry which is preliminary data.</text>
</comment>
<keyword evidence="4" id="KW-1185">Reference proteome</keyword>
<dbReference type="InterPro" id="IPR036397">
    <property type="entry name" value="RNaseH_sf"/>
</dbReference>
<feature type="region of interest" description="Disordered" evidence="1">
    <location>
        <begin position="74"/>
        <end position="111"/>
    </location>
</feature>
<dbReference type="Proteomes" id="UP000431901">
    <property type="component" value="Unassembled WGS sequence"/>
</dbReference>
<organism evidence="3 4">
    <name type="scientific">Actinomadura rayongensis</name>
    <dbReference type="NCBI Taxonomy" id="1429076"/>
    <lineage>
        <taxon>Bacteria</taxon>
        <taxon>Bacillati</taxon>
        <taxon>Actinomycetota</taxon>
        <taxon>Actinomycetes</taxon>
        <taxon>Streptosporangiales</taxon>
        <taxon>Thermomonosporaceae</taxon>
        <taxon>Actinomadura</taxon>
    </lineage>
</organism>
<dbReference type="InterPro" id="IPR012337">
    <property type="entry name" value="RNaseH-like_sf"/>
</dbReference>
<dbReference type="PROSITE" id="PS50879">
    <property type="entry name" value="RNASE_H_1"/>
    <property type="match status" value="1"/>
</dbReference>
<evidence type="ECO:0000256" key="1">
    <source>
        <dbReference type="SAM" id="MobiDB-lite"/>
    </source>
</evidence>
<dbReference type="RefSeq" id="WP_161105527.1">
    <property type="nucleotide sequence ID" value="NZ_JBHLYI010000008.1"/>
</dbReference>
<dbReference type="InterPro" id="IPR002156">
    <property type="entry name" value="RNaseH_domain"/>
</dbReference>
<evidence type="ECO:0000259" key="2">
    <source>
        <dbReference type="PROSITE" id="PS50879"/>
    </source>
</evidence>
<evidence type="ECO:0000313" key="4">
    <source>
        <dbReference type="Proteomes" id="UP000431901"/>
    </source>
</evidence>
<gene>
    <name evidence="3" type="ORF">GQ466_25235</name>
</gene>
<sequence>MTTTTMSLHRFESGLLLLPPRTADRARRMRAAATRAQACPTCAAARTSLDLCFTAAQYGDLGWVELALSEAEHHVDSGRHHPRCPQSPERPPARPAPRAGHHGSLAEWARRPGPTVAATDASCKNRRCGLGYVVSDGRWGMHGCVSGPGEPAGPGNVLVSELKAVALLLDRVEDDGPLTLLVDSLAALRLLRRWRSGDVEPMPKGYAPHARRSGGPALARLAESVAARPRLGLHHVKGHAGHPLNETADSLASIARRRLTTAFDATTRAEELVRAFLADWHDHAAHHSPAA</sequence>
<name>A0A6I4WG76_9ACTN</name>
<proteinExistence type="predicted"/>
<evidence type="ECO:0000313" key="3">
    <source>
        <dbReference type="EMBL" id="MXQ67325.1"/>
    </source>
</evidence>
<accession>A0A6I4WG76</accession>
<dbReference type="GO" id="GO:0003676">
    <property type="term" value="F:nucleic acid binding"/>
    <property type="evidence" value="ECO:0007669"/>
    <property type="project" value="InterPro"/>
</dbReference>
<dbReference type="Pfam" id="PF00075">
    <property type="entry name" value="RNase_H"/>
    <property type="match status" value="1"/>
</dbReference>
<dbReference type="SUPFAM" id="SSF53098">
    <property type="entry name" value="Ribonuclease H-like"/>
    <property type="match status" value="1"/>
</dbReference>
<reference evidence="3 4" key="1">
    <citation type="submission" date="2019-12" db="EMBL/GenBank/DDBJ databases">
        <title>Nocardia macrotermitis sp. nov. and Nocardia aurantia sp. nov., isolated from the gut of the fungus growing-termite Macrotermes natalensis.</title>
        <authorList>
            <person name="Christine B."/>
            <person name="Rene B."/>
        </authorList>
    </citation>
    <scope>NUCLEOTIDE SEQUENCE [LARGE SCALE GENOMIC DNA]</scope>
    <source>
        <strain evidence="3 4">DSM 102126</strain>
    </source>
</reference>
<dbReference type="Gene3D" id="3.30.420.10">
    <property type="entry name" value="Ribonuclease H-like superfamily/Ribonuclease H"/>
    <property type="match status" value="1"/>
</dbReference>
<dbReference type="EMBL" id="WUTW01000007">
    <property type="protein sequence ID" value="MXQ67325.1"/>
    <property type="molecule type" value="Genomic_DNA"/>
</dbReference>
<dbReference type="AlphaFoldDB" id="A0A6I4WG76"/>
<protein>
    <recommendedName>
        <fullName evidence="2">RNase H type-1 domain-containing protein</fullName>
    </recommendedName>
</protein>
<feature type="domain" description="RNase H type-1" evidence="2">
    <location>
        <begin position="111"/>
        <end position="257"/>
    </location>
</feature>
<dbReference type="OrthoDB" id="4923321at2"/>
<dbReference type="GO" id="GO:0004523">
    <property type="term" value="F:RNA-DNA hybrid ribonuclease activity"/>
    <property type="evidence" value="ECO:0007669"/>
    <property type="project" value="InterPro"/>
</dbReference>